<comment type="catalytic activity">
    <reaction evidence="1">
        <text>L-glutamyl-[protein] + S-adenosyl-L-methionine = [protein]-L-glutamate 5-O-methyl ester + S-adenosyl-L-homocysteine</text>
        <dbReference type="Rhea" id="RHEA:24452"/>
        <dbReference type="Rhea" id="RHEA-COMP:10208"/>
        <dbReference type="Rhea" id="RHEA-COMP:10311"/>
        <dbReference type="ChEBI" id="CHEBI:29973"/>
        <dbReference type="ChEBI" id="CHEBI:57856"/>
        <dbReference type="ChEBI" id="CHEBI:59789"/>
        <dbReference type="ChEBI" id="CHEBI:82795"/>
        <dbReference type="EC" id="2.1.1.80"/>
    </reaction>
</comment>
<dbReference type="Gene3D" id="1.10.155.10">
    <property type="entry name" value="Chemotaxis receptor methyltransferase CheR, N-terminal domain"/>
    <property type="match status" value="1"/>
</dbReference>
<accession>B8JC61</accession>
<keyword evidence="4 7" id="KW-0808">Transferase</keyword>
<dbReference type="Proteomes" id="UP000007089">
    <property type="component" value="Chromosome"/>
</dbReference>
<dbReference type="InterPro" id="IPR026024">
    <property type="entry name" value="Chemotaxis_MeTrfase_CheR"/>
</dbReference>
<dbReference type="GO" id="GO:0032259">
    <property type="term" value="P:methylation"/>
    <property type="evidence" value="ECO:0007669"/>
    <property type="project" value="UniProtKB-KW"/>
</dbReference>
<dbReference type="SUPFAM" id="SSF53335">
    <property type="entry name" value="S-adenosyl-L-methionine-dependent methyltransferases"/>
    <property type="match status" value="1"/>
</dbReference>
<dbReference type="HOGENOM" id="CLU_025854_0_0_7"/>
<organism evidence="7 8">
    <name type="scientific">Anaeromyxobacter dehalogenans (strain ATCC BAA-258 / DSM 21875 / 2CP-1)</name>
    <dbReference type="NCBI Taxonomy" id="455488"/>
    <lineage>
        <taxon>Bacteria</taxon>
        <taxon>Pseudomonadati</taxon>
        <taxon>Myxococcota</taxon>
        <taxon>Myxococcia</taxon>
        <taxon>Myxococcales</taxon>
        <taxon>Cystobacterineae</taxon>
        <taxon>Anaeromyxobacteraceae</taxon>
        <taxon>Anaeromyxobacter</taxon>
    </lineage>
</organism>
<dbReference type="InterPro" id="IPR036804">
    <property type="entry name" value="CheR_N_sf"/>
</dbReference>
<dbReference type="GO" id="GO:0008983">
    <property type="term" value="F:protein-glutamate O-methyltransferase activity"/>
    <property type="evidence" value="ECO:0007669"/>
    <property type="project" value="UniProtKB-EC"/>
</dbReference>
<dbReference type="InterPro" id="IPR000780">
    <property type="entry name" value="CheR_MeTrfase"/>
</dbReference>
<dbReference type="SUPFAM" id="SSF47757">
    <property type="entry name" value="Chemotaxis receptor methyltransferase CheR, N-terminal domain"/>
    <property type="match status" value="1"/>
</dbReference>
<protein>
    <recommendedName>
        <fullName evidence="2">protein-glutamate O-methyltransferase</fullName>
        <ecNumber evidence="2">2.1.1.80</ecNumber>
    </recommendedName>
</protein>
<dbReference type="InterPro" id="IPR022642">
    <property type="entry name" value="CheR_C"/>
</dbReference>
<evidence type="ECO:0000256" key="5">
    <source>
        <dbReference type="ARBA" id="ARBA00022691"/>
    </source>
</evidence>
<reference evidence="7" key="1">
    <citation type="submission" date="2009-01" db="EMBL/GenBank/DDBJ databases">
        <title>Complete sequence of Anaeromyxobacter dehalogenans 2CP-1.</title>
        <authorList>
            <consortium name="US DOE Joint Genome Institute"/>
            <person name="Lucas S."/>
            <person name="Copeland A."/>
            <person name="Lapidus A."/>
            <person name="Glavina del Rio T."/>
            <person name="Dalin E."/>
            <person name="Tice H."/>
            <person name="Bruce D."/>
            <person name="Goodwin L."/>
            <person name="Pitluck S."/>
            <person name="Saunders E."/>
            <person name="Brettin T."/>
            <person name="Detter J.C."/>
            <person name="Han C."/>
            <person name="Larimer F."/>
            <person name="Land M."/>
            <person name="Hauser L."/>
            <person name="Kyrpides N."/>
            <person name="Ovchinnikova G."/>
            <person name="Beliaev A.S."/>
            <person name="Richardson P."/>
        </authorList>
    </citation>
    <scope>NUCLEOTIDE SEQUENCE</scope>
    <source>
        <strain evidence="7">2CP-1</strain>
    </source>
</reference>
<keyword evidence="8" id="KW-1185">Reference proteome</keyword>
<evidence type="ECO:0000313" key="8">
    <source>
        <dbReference type="Proteomes" id="UP000007089"/>
    </source>
</evidence>
<evidence type="ECO:0000256" key="3">
    <source>
        <dbReference type="ARBA" id="ARBA00022603"/>
    </source>
</evidence>
<dbReference type="PROSITE" id="PS50123">
    <property type="entry name" value="CHER"/>
    <property type="match status" value="1"/>
</dbReference>
<evidence type="ECO:0000313" key="7">
    <source>
        <dbReference type="EMBL" id="ACL63983.1"/>
    </source>
</evidence>
<dbReference type="InterPro" id="IPR050903">
    <property type="entry name" value="Bact_Chemotaxis_MeTrfase"/>
</dbReference>
<keyword evidence="5" id="KW-0949">S-adenosyl-L-methionine</keyword>
<sequence>MSRAAEEGAPRRAALVEPRPLATVSDRDFLRFQALINREAGIWLAPVKKALLVGRLARRLRELGLHGYGEYYDRVVEDGAERVRMLDAICTNETHFFREPRHFDLLAERIVPAWVAEADAGRRPRRARVWSAACSTGEEPYSLAMSLLAGLPGWEVEIVATDLSTKVLARAEDALWPVEKAKEIPAAYLKAYMLRGFGSQEGLMKAGPEIRRLVRFARLNLSQEPYPAIGHFDLVFCRNVLIYFDRDTKAKVVNRLLDRLVPGGHLFLGHAESLGGLSTRARAVVPTVYQLAADAPPARSA</sequence>
<dbReference type="PANTHER" id="PTHR24422">
    <property type="entry name" value="CHEMOTAXIS PROTEIN METHYLTRANSFERASE"/>
    <property type="match status" value="1"/>
</dbReference>
<dbReference type="CDD" id="cd02440">
    <property type="entry name" value="AdoMet_MTases"/>
    <property type="match status" value="1"/>
</dbReference>
<dbReference type="PIRSF" id="PIRSF000410">
    <property type="entry name" value="CheR"/>
    <property type="match status" value="1"/>
</dbReference>
<dbReference type="Pfam" id="PF03705">
    <property type="entry name" value="CheR_N"/>
    <property type="match status" value="1"/>
</dbReference>
<dbReference type="RefSeq" id="WP_012632025.1">
    <property type="nucleotide sequence ID" value="NC_011891.1"/>
</dbReference>
<dbReference type="Pfam" id="PF01739">
    <property type="entry name" value="CheR"/>
    <property type="match status" value="1"/>
</dbReference>
<evidence type="ECO:0000256" key="1">
    <source>
        <dbReference type="ARBA" id="ARBA00001541"/>
    </source>
</evidence>
<dbReference type="PANTHER" id="PTHR24422:SF26">
    <property type="entry name" value="CHEMOTAXIS PROTEIN METHYLTRANSFERASE"/>
    <property type="match status" value="1"/>
</dbReference>
<feature type="domain" description="CheR-type methyltransferase" evidence="6">
    <location>
        <begin position="23"/>
        <end position="294"/>
    </location>
</feature>
<dbReference type="SMART" id="SM00138">
    <property type="entry name" value="MeTrc"/>
    <property type="match status" value="1"/>
</dbReference>
<dbReference type="KEGG" id="acp:A2cp1_0626"/>
<gene>
    <name evidence="7" type="ordered locus">A2cp1_0626</name>
</gene>
<evidence type="ECO:0000256" key="4">
    <source>
        <dbReference type="ARBA" id="ARBA00022679"/>
    </source>
</evidence>
<evidence type="ECO:0000256" key="2">
    <source>
        <dbReference type="ARBA" id="ARBA00012534"/>
    </source>
</evidence>
<proteinExistence type="predicted"/>
<dbReference type="EMBL" id="CP001359">
    <property type="protein sequence ID" value="ACL63983.1"/>
    <property type="molecule type" value="Genomic_DNA"/>
</dbReference>
<evidence type="ECO:0000259" key="6">
    <source>
        <dbReference type="PROSITE" id="PS50123"/>
    </source>
</evidence>
<dbReference type="InterPro" id="IPR022641">
    <property type="entry name" value="CheR_N"/>
</dbReference>
<name>B8JC61_ANAD2</name>
<dbReference type="Gene3D" id="3.40.50.150">
    <property type="entry name" value="Vaccinia Virus protein VP39"/>
    <property type="match status" value="1"/>
</dbReference>
<dbReference type="InterPro" id="IPR029063">
    <property type="entry name" value="SAM-dependent_MTases_sf"/>
</dbReference>
<dbReference type="EC" id="2.1.1.80" evidence="2"/>
<dbReference type="AlphaFoldDB" id="B8JC61"/>
<dbReference type="PRINTS" id="PR00996">
    <property type="entry name" value="CHERMTFRASE"/>
</dbReference>
<keyword evidence="3 7" id="KW-0489">Methyltransferase</keyword>